<dbReference type="Proteomes" id="UP000325122">
    <property type="component" value="Unassembled WGS sequence"/>
</dbReference>
<gene>
    <name evidence="1" type="ORF">F1654_06765</name>
</gene>
<evidence type="ECO:0000313" key="2">
    <source>
        <dbReference type="Proteomes" id="UP000325122"/>
    </source>
</evidence>
<organism evidence="1 2">
    <name type="scientific">Alkalicaulis satelles</name>
    <dbReference type="NCBI Taxonomy" id="2609175"/>
    <lineage>
        <taxon>Bacteria</taxon>
        <taxon>Pseudomonadati</taxon>
        <taxon>Pseudomonadota</taxon>
        <taxon>Alphaproteobacteria</taxon>
        <taxon>Maricaulales</taxon>
        <taxon>Maricaulaceae</taxon>
        <taxon>Alkalicaulis</taxon>
    </lineage>
</organism>
<comment type="caution">
    <text evidence="1">The sequence shown here is derived from an EMBL/GenBank/DDBJ whole genome shotgun (WGS) entry which is preliminary data.</text>
</comment>
<dbReference type="EMBL" id="VWOJ01000002">
    <property type="protein sequence ID" value="KAA5803501.1"/>
    <property type="molecule type" value="Genomic_DNA"/>
</dbReference>
<keyword evidence="2" id="KW-1185">Reference proteome</keyword>
<sequence length="155" mass="15866">MNELLTLLLILFGSALAVGLVVALNAVLGGWTPSALDSPEAAAQALERDVLGFRAGQQAVACTGQRAALVMEANGARLGLALASGASLVCRALWPGEVRGAQAQGRELVISLDDFTLPRARLTLASAQQAQDWAGRITAFAEAAPAGKTAKDATT</sequence>
<proteinExistence type="predicted"/>
<evidence type="ECO:0000313" key="1">
    <source>
        <dbReference type="EMBL" id="KAA5803501.1"/>
    </source>
</evidence>
<reference evidence="1 2" key="1">
    <citation type="submission" date="2019-09" db="EMBL/GenBank/DDBJ databases">
        <authorList>
            <person name="Kevbrin V."/>
            <person name="Grouzdev D.S."/>
        </authorList>
    </citation>
    <scope>NUCLEOTIDE SEQUENCE [LARGE SCALE GENOMIC DNA]</scope>
    <source>
        <strain evidence="1 2">G-192</strain>
    </source>
</reference>
<name>A0A5M6ZMJ0_9PROT</name>
<dbReference type="RefSeq" id="WP_150022769.1">
    <property type="nucleotide sequence ID" value="NZ_VWOJ01000002.1"/>
</dbReference>
<protein>
    <submittedName>
        <fullName evidence="1">Uncharacterized protein</fullName>
    </submittedName>
</protein>
<accession>A0A5M6ZMJ0</accession>
<dbReference type="AlphaFoldDB" id="A0A5M6ZMJ0"/>